<keyword evidence="2" id="KW-0812">Transmembrane</keyword>
<dbReference type="Gene3D" id="3.20.20.70">
    <property type="entry name" value="Aldolase class I"/>
    <property type="match status" value="1"/>
</dbReference>
<name>A0A0F9H4X7_9ZZZZ</name>
<accession>A0A0F9H4X7</accession>
<dbReference type="Pfam" id="PF00682">
    <property type="entry name" value="HMGL-like"/>
    <property type="match status" value="1"/>
</dbReference>
<dbReference type="InterPro" id="IPR002034">
    <property type="entry name" value="AIPM/Hcit_synth_CS"/>
</dbReference>
<gene>
    <name evidence="4" type="ORF">LCGC14_1828630</name>
</gene>
<dbReference type="GO" id="GO:0046912">
    <property type="term" value="F:acyltransferase activity, acyl groups converted into alkyl on transfer"/>
    <property type="evidence" value="ECO:0007669"/>
    <property type="project" value="InterPro"/>
</dbReference>
<reference evidence="4" key="1">
    <citation type="journal article" date="2015" name="Nature">
        <title>Complex archaea that bridge the gap between prokaryotes and eukaryotes.</title>
        <authorList>
            <person name="Spang A."/>
            <person name="Saw J.H."/>
            <person name="Jorgensen S.L."/>
            <person name="Zaremba-Niedzwiedzka K."/>
            <person name="Martijn J."/>
            <person name="Lind A.E."/>
            <person name="van Eijk R."/>
            <person name="Schleper C."/>
            <person name="Guy L."/>
            <person name="Ettema T.J."/>
        </authorList>
    </citation>
    <scope>NUCLEOTIDE SEQUENCE</scope>
</reference>
<feature type="transmembrane region" description="Helical" evidence="2">
    <location>
        <begin position="12"/>
        <end position="30"/>
    </location>
</feature>
<evidence type="ECO:0000259" key="3">
    <source>
        <dbReference type="PROSITE" id="PS50991"/>
    </source>
</evidence>
<dbReference type="PANTHER" id="PTHR42880:SF1">
    <property type="entry name" value="ISOPROPYLMALATE_HOMOCITRATE_CITRAMALATE SYNTHASE FAMILY PROTEIN"/>
    <property type="match status" value="1"/>
</dbReference>
<comment type="caution">
    <text evidence="4">The sequence shown here is derived from an EMBL/GenBank/DDBJ whole genome shotgun (WGS) entry which is preliminary data.</text>
</comment>
<dbReference type="InterPro" id="IPR000891">
    <property type="entry name" value="PYR_CT"/>
</dbReference>
<dbReference type="GO" id="GO:0019752">
    <property type="term" value="P:carboxylic acid metabolic process"/>
    <property type="evidence" value="ECO:0007669"/>
    <property type="project" value="InterPro"/>
</dbReference>
<dbReference type="EMBL" id="LAZR01018023">
    <property type="protein sequence ID" value="KKL98016.1"/>
    <property type="molecule type" value="Genomic_DNA"/>
</dbReference>
<keyword evidence="2" id="KW-1133">Transmembrane helix</keyword>
<dbReference type="InterPro" id="IPR013785">
    <property type="entry name" value="Aldolase_TIM"/>
</dbReference>
<sequence length="486" mass="54103">QAKSYRWPTGLAFPLYTLTIVVAYLSELLMTTKRKINPERVYYNYDGRIPPVRLEAKPAALPNGRVDGLPKLITDTTLRDGAQDSRLALFPNEARLRYVDLLHDLDNGTGVIYSIETFIYQERDLWVLDKLLEREYDYPKITTWIRANPKDVRRLSEVSQGRVKETGMLASSSDHHIFDKLGFRSKEEAIDKYLRPILTACEYGITPRVHLEDCTRADIDGWVLPFMQTVLEATEGLARFRVCDTIGWGSPDPYVALPQGVPRLIATLFAETGAELEFHGHNDFGLATANSLAAWRYGCRKVNVTFGSLGERTGNSSLEQVLAGYVRLYGDPGFGQPVLAEMKRMVEEYLVPLAATAPIIGDVFTTQAGIHQAGVARQDDAPGGLIYLAYDPAVVGSEGAERSVVGALSGSEGIVSILNREAEVRGLEVRFSGTNRVVKEIYDRIQAIYDGEYDESADAWVNYRTTFFQPDEIWRMAVELGAADGG</sequence>
<evidence type="ECO:0000313" key="4">
    <source>
        <dbReference type="EMBL" id="KKL98016.1"/>
    </source>
</evidence>
<dbReference type="PANTHER" id="PTHR42880">
    <property type="entry name" value="HOMOCITRATE SYNTHASE"/>
    <property type="match status" value="1"/>
</dbReference>
<organism evidence="4">
    <name type="scientific">marine sediment metagenome</name>
    <dbReference type="NCBI Taxonomy" id="412755"/>
    <lineage>
        <taxon>unclassified sequences</taxon>
        <taxon>metagenomes</taxon>
        <taxon>ecological metagenomes</taxon>
    </lineage>
</organism>
<dbReference type="PROSITE" id="PS00816">
    <property type="entry name" value="AIPM_HOMOCIT_SYNTH_2"/>
    <property type="match status" value="1"/>
</dbReference>
<dbReference type="AlphaFoldDB" id="A0A0F9H4X7"/>
<protein>
    <recommendedName>
        <fullName evidence="3">Pyruvate carboxyltransferase domain-containing protein</fullName>
    </recommendedName>
</protein>
<feature type="domain" description="Pyruvate carboxyltransferase" evidence="3">
    <location>
        <begin position="71"/>
        <end position="340"/>
    </location>
</feature>
<dbReference type="SUPFAM" id="SSF51569">
    <property type="entry name" value="Aldolase"/>
    <property type="match status" value="1"/>
</dbReference>
<evidence type="ECO:0000256" key="1">
    <source>
        <dbReference type="ARBA" id="ARBA00022679"/>
    </source>
</evidence>
<dbReference type="PROSITE" id="PS50991">
    <property type="entry name" value="PYR_CT"/>
    <property type="match status" value="1"/>
</dbReference>
<keyword evidence="1" id="KW-0808">Transferase</keyword>
<keyword evidence="2" id="KW-0472">Membrane</keyword>
<evidence type="ECO:0000256" key="2">
    <source>
        <dbReference type="SAM" id="Phobius"/>
    </source>
</evidence>
<feature type="non-terminal residue" evidence="4">
    <location>
        <position position="1"/>
    </location>
</feature>
<proteinExistence type="predicted"/>